<proteinExistence type="predicted"/>
<dbReference type="AlphaFoldDB" id="A0A3Y9C731"/>
<dbReference type="InterPro" id="IPR009663">
    <property type="entry name" value="PAP_PilO"/>
</dbReference>
<feature type="transmembrane region" description="Helical" evidence="1">
    <location>
        <begin position="186"/>
        <end position="206"/>
    </location>
</feature>
<comment type="caution">
    <text evidence="2">The sequence shown here is derived from an EMBL/GenBank/DDBJ whole genome shotgun (WGS) entry which is preliminary data.</text>
</comment>
<evidence type="ECO:0000256" key="1">
    <source>
        <dbReference type="SAM" id="Phobius"/>
    </source>
</evidence>
<dbReference type="Pfam" id="PF06864">
    <property type="entry name" value="PAP_PilO"/>
    <property type="match status" value="1"/>
</dbReference>
<sequence>MDKIHNLYVVTHGKSQYVAGLNWEVITPQSARRSRRQAKEGGADHYLVWRQPDTVLLGMTLLSAFRETSPRDRQTYRSLALHVLPHLPANGYVVTALSDKVWWFVATIEGRLSPLSDIVGSPEQIKQAINVFVMMNPLPSAGWQVIAPESFGLENSQPPPPLTGWLTHDTVHKTPRLLPTNARAAAVLWVLLLLAFIAGYFGWQYWQQRQQDEEIAAAQAAVAARRAELRDENGHRPWGDQPPFNAVLRACHNRWKALPLSIAGWTFAQAQCTPDGNLSVQYALPEGGTVADFAGRLPHWYPGTAAGFNIPGGADIASFTLTFTPPRPTPAESIPDNATQTQRFTSFAQRLSAALQLVKQDNALRDDDGNIIEVPWNTYAFTFVTDIPPDRLFLAQHFDDTGLRLQQISLTQRDGQLTYTLEGYLYAAK</sequence>
<accession>A0A3Y9C731</accession>
<keyword evidence="1" id="KW-0812">Transmembrane</keyword>
<keyword evidence="1" id="KW-1133">Transmembrane helix</keyword>
<keyword evidence="1" id="KW-0472">Membrane</keyword>
<organism evidence="2">
    <name type="scientific">Salmonella enterica subsp. enterica serovar Java</name>
    <dbReference type="NCBI Taxonomy" id="224729"/>
    <lineage>
        <taxon>Bacteria</taxon>
        <taxon>Pseudomonadati</taxon>
        <taxon>Pseudomonadota</taxon>
        <taxon>Gammaproteobacteria</taxon>
        <taxon>Enterobacterales</taxon>
        <taxon>Enterobacteriaceae</taxon>
        <taxon>Salmonella</taxon>
    </lineage>
</organism>
<dbReference type="Proteomes" id="UP000839644">
    <property type="component" value="Unassembled WGS sequence"/>
</dbReference>
<dbReference type="EMBL" id="AAAFYZ010000133">
    <property type="protein sequence ID" value="EAB8479768.1"/>
    <property type="molecule type" value="Genomic_DNA"/>
</dbReference>
<evidence type="ECO:0000313" key="2">
    <source>
        <dbReference type="EMBL" id="EAB8479768.1"/>
    </source>
</evidence>
<name>A0A3Y9C731_SALEB</name>
<gene>
    <name evidence="2" type="ORF">AU894_27090</name>
</gene>
<protein>
    <recommendedName>
        <fullName evidence="3">Type 4b pilus protein PilO2</fullName>
    </recommendedName>
</protein>
<reference evidence="2" key="1">
    <citation type="submission" date="2018-08" db="EMBL/GenBank/DDBJ databases">
        <authorList>
            <person name="Ashton P.M."/>
            <person name="Dallman T."/>
            <person name="Nair S."/>
            <person name="De Pinna E."/>
            <person name="Peters T."/>
            <person name="Grant K."/>
        </authorList>
    </citation>
    <scope>NUCLEOTIDE SEQUENCE [LARGE SCALE GENOMIC DNA]</scope>
    <source>
        <strain evidence="2">43913</strain>
    </source>
</reference>
<evidence type="ECO:0008006" key="3">
    <source>
        <dbReference type="Google" id="ProtNLM"/>
    </source>
</evidence>